<sequence length="59" mass="6356">MVLAIMWGLGVFFMAFAFARSMIDKVDNVRRHGTNVMFYAGVTAFVAGPVVSTIVSIAA</sequence>
<evidence type="ECO:0000256" key="1">
    <source>
        <dbReference type="SAM" id="Phobius"/>
    </source>
</evidence>
<reference evidence="3" key="1">
    <citation type="submission" date="2016-10" db="EMBL/GenBank/DDBJ databases">
        <authorList>
            <person name="Varghese N."/>
            <person name="Submissions S."/>
        </authorList>
    </citation>
    <scope>NUCLEOTIDE SEQUENCE [LARGE SCALE GENOMIC DNA]</scope>
    <source>
        <strain evidence="3">DSM 7481</strain>
    </source>
</reference>
<proteinExistence type="predicted"/>
<dbReference type="RefSeq" id="WP_092955786.1">
    <property type="nucleotide sequence ID" value="NZ_FOMQ01000014.1"/>
</dbReference>
<dbReference type="AlphaFoldDB" id="A0A1I1XUS8"/>
<gene>
    <name evidence="2" type="ORF">SAMN04489710_114137</name>
</gene>
<name>A0A1I1XUS8_9BURK</name>
<accession>A0A1I1XUS8</accession>
<keyword evidence="1" id="KW-1133">Transmembrane helix</keyword>
<evidence type="ECO:0000313" key="3">
    <source>
        <dbReference type="Proteomes" id="UP000199517"/>
    </source>
</evidence>
<dbReference type="Proteomes" id="UP000199517">
    <property type="component" value="Unassembled WGS sequence"/>
</dbReference>
<feature type="transmembrane region" description="Helical" evidence="1">
    <location>
        <begin position="37"/>
        <end position="58"/>
    </location>
</feature>
<evidence type="ECO:0000313" key="2">
    <source>
        <dbReference type="EMBL" id="SFE11105.1"/>
    </source>
</evidence>
<keyword evidence="3" id="KW-1185">Reference proteome</keyword>
<keyword evidence="1" id="KW-0472">Membrane</keyword>
<dbReference type="EMBL" id="FOMQ01000014">
    <property type="protein sequence ID" value="SFE11105.1"/>
    <property type="molecule type" value="Genomic_DNA"/>
</dbReference>
<organism evidence="2 3">
    <name type="scientific">Paracidovorax konjaci</name>
    <dbReference type="NCBI Taxonomy" id="32040"/>
    <lineage>
        <taxon>Bacteria</taxon>
        <taxon>Pseudomonadati</taxon>
        <taxon>Pseudomonadota</taxon>
        <taxon>Betaproteobacteria</taxon>
        <taxon>Burkholderiales</taxon>
        <taxon>Comamonadaceae</taxon>
        <taxon>Paracidovorax</taxon>
    </lineage>
</organism>
<keyword evidence="1" id="KW-0812">Transmembrane</keyword>
<dbReference type="STRING" id="32040.SAMN04489710_114137"/>
<protein>
    <submittedName>
        <fullName evidence="2">Uncharacterized protein</fullName>
    </submittedName>
</protein>